<organism evidence="1 2">
    <name type="scientific">Myxococcus landrumensis</name>
    <dbReference type="NCBI Taxonomy" id="2813577"/>
    <lineage>
        <taxon>Bacteria</taxon>
        <taxon>Pseudomonadati</taxon>
        <taxon>Myxococcota</taxon>
        <taxon>Myxococcia</taxon>
        <taxon>Myxococcales</taxon>
        <taxon>Cystobacterineae</taxon>
        <taxon>Myxococcaceae</taxon>
        <taxon>Myxococcus</taxon>
    </lineage>
</organism>
<dbReference type="RefSeq" id="WP_206717121.1">
    <property type="nucleotide sequence ID" value="NZ_CP071091.1"/>
</dbReference>
<sequence>MSADQRRRRMLGYLPPILQSGARIHDFFDSLAQELETMEGGLTRLMRSRWYSLARGFPVDASPLNKADSELGRVAMLYGVLPRRGESDVYLRQRLAAMVELHRTGLASAPALLRLVSLVYMAKQPPRIVWEGKTAVGLFSVPRADGTYRDLRVELVDNPSMPAGASFRNVAREQRLLTSNQGLESAEVDIAIKATEREIAVPILRHEQSGLDVIFLGRIPLGSTLLLRHKRPPILDGRPVDTPLILAHPTRFAGPNDVGVLARFDMPEARFSVFKEDRHLPELDPGDSHWTYDTLERQEVRSYLFGWSAERQQAAEAEALPQRDTPRAELRFGWTEVTPATCTLRIPANHIPPHFLVPNEEGVVPGLPGLVKELAAALEYGRCAGVRTRIELTLPMPPESLVATEGPLRLELTSSFSETLDAKDELTSFGSHISLHEQFPEPQEKLTWDGVFNGTRFDTSRFQS</sequence>
<dbReference type="EMBL" id="CP071091">
    <property type="protein sequence ID" value="QSQ15411.1"/>
    <property type="molecule type" value="Genomic_DNA"/>
</dbReference>
<protein>
    <submittedName>
        <fullName evidence="1">Uncharacterized protein</fullName>
    </submittedName>
</protein>
<evidence type="ECO:0000313" key="2">
    <source>
        <dbReference type="Proteomes" id="UP000663090"/>
    </source>
</evidence>
<proteinExistence type="predicted"/>
<accession>A0ABX7NA96</accession>
<evidence type="ECO:0000313" key="1">
    <source>
        <dbReference type="EMBL" id="QSQ15411.1"/>
    </source>
</evidence>
<name>A0ABX7NA96_9BACT</name>
<gene>
    <name evidence="1" type="ORF">JY572_04855</name>
</gene>
<reference evidence="1 2" key="1">
    <citation type="submission" date="2021-02" db="EMBL/GenBank/DDBJ databases">
        <title>De Novo genome assembly of isolated myxobacteria.</title>
        <authorList>
            <person name="Stevens D.C."/>
        </authorList>
    </citation>
    <scope>NUCLEOTIDE SEQUENCE [LARGE SCALE GENOMIC DNA]</scope>
    <source>
        <strain evidence="1 2">SCHIC003</strain>
    </source>
</reference>
<dbReference type="Proteomes" id="UP000663090">
    <property type="component" value="Chromosome"/>
</dbReference>
<keyword evidence="2" id="KW-1185">Reference proteome</keyword>